<dbReference type="PROSITE" id="PS51549">
    <property type="entry name" value="DM13"/>
    <property type="match status" value="1"/>
</dbReference>
<dbReference type="InterPro" id="IPR003343">
    <property type="entry name" value="Big_2"/>
</dbReference>
<dbReference type="InterPro" id="IPR008964">
    <property type="entry name" value="Invasin/intimin_cell_adhesion"/>
</dbReference>
<feature type="domain" description="DM13" evidence="1">
    <location>
        <begin position="126"/>
        <end position="226"/>
    </location>
</feature>
<comment type="caution">
    <text evidence="2">The sequence shown here is derived from an EMBL/GenBank/DDBJ whole genome shotgun (WGS) entry which is preliminary data.</text>
</comment>
<gene>
    <name evidence="2" type="ORF">H9S92_08990</name>
</gene>
<dbReference type="Proteomes" id="UP000650081">
    <property type="component" value="Unassembled WGS sequence"/>
</dbReference>
<dbReference type="SMART" id="SM00635">
    <property type="entry name" value="BID_2"/>
    <property type="match status" value="1"/>
</dbReference>
<evidence type="ECO:0000259" key="1">
    <source>
        <dbReference type="PROSITE" id="PS51549"/>
    </source>
</evidence>
<sequence length="226" mass="24518">MRFLYLFLLPLLFSACVGEDILDDYVAPQIRLQNPVASIEEGTSYQFIAEFFNNVGQAEAVTPTWTSADPDILSFGTDGLANALAPGTTTITVAYQDEFGETASTSSNVEVGPSTVIVDEPTKRTGTARTTSTYVLRGDFELTQLPTGELKLAYGDDYTADTRLPGLYIYLTNNPNSNAGALELARVRVFSGAHEYIIPGVGLNDYSHVLYYCKPFSVKVGDGPIE</sequence>
<reference evidence="2" key="1">
    <citation type="submission" date="2020-08" db="EMBL/GenBank/DDBJ databases">
        <title>Lewinella bacteria from marine environments.</title>
        <authorList>
            <person name="Zhong Y."/>
        </authorList>
    </citation>
    <scope>NUCLEOTIDE SEQUENCE</scope>
    <source>
        <strain evidence="2">KCTC 42187</strain>
    </source>
</reference>
<dbReference type="EMBL" id="JACSIT010000096">
    <property type="protein sequence ID" value="MBC6994296.1"/>
    <property type="molecule type" value="Genomic_DNA"/>
</dbReference>
<accession>A0A923PKD6</accession>
<dbReference type="SUPFAM" id="SSF49373">
    <property type="entry name" value="Invasin/intimin cell-adhesion fragments"/>
    <property type="match status" value="1"/>
</dbReference>
<dbReference type="Gene3D" id="2.60.40.1080">
    <property type="match status" value="1"/>
</dbReference>
<dbReference type="PROSITE" id="PS51257">
    <property type="entry name" value="PROKAR_LIPOPROTEIN"/>
    <property type="match status" value="1"/>
</dbReference>
<name>A0A923PKD6_9BACT</name>
<evidence type="ECO:0000313" key="2">
    <source>
        <dbReference type="EMBL" id="MBC6994296.1"/>
    </source>
</evidence>
<evidence type="ECO:0000313" key="3">
    <source>
        <dbReference type="Proteomes" id="UP000650081"/>
    </source>
</evidence>
<dbReference type="InterPro" id="IPR019545">
    <property type="entry name" value="DM13_domain"/>
</dbReference>
<dbReference type="Pfam" id="PF02368">
    <property type="entry name" value="Big_2"/>
    <property type="match status" value="1"/>
</dbReference>
<organism evidence="2 3">
    <name type="scientific">Neolewinella lacunae</name>
    <dbReference type="NCBI Taxonomy" id="1517758"/>
    <lineage>
        <taxon>Bacteria</taxon>
        <taxon>Pseudomonadati</taxon>
        <taxon>Bacteroidota</taxon>
        <taxon>Saprospiria</taxon>
        <taxon>Saprospirales</taxon>
        <taxon>Lewinellaceae</taxon>
        <taxon>Neolewinella</taxon>
    </lineage>
</organism>
<protein>
    <submittedName>
        <fullName evidence="2">Ig-like domain-containing protein</fullName>
    </submittedName>
</protein>
<dbReference type="RefSeq" id="WP_187466377.1">
    <property type="nucleotide sequence ID" value="NZ_JACSIT010000096.1"/>
</dbReference>
<dbReference type="AlphaFoldDB" id="A0A923PKD6"/>
<keyword evidence="3" id="KW-1185">Reference proteome</keyword>
<proteinExistence type="predicted"/>